<evidence type="ECO:0000313" key="4">
    <source>
        <dbReference type="EMBL" id="EFN77062.1"/>
    </source>
</evidence>
<evidence type="ECO:0000256" key="2">
    <source>
        <dbReference type="SAM" id="MobiDB-lite"/>
    </source>
</evidence>
<dbReference type="PROSITE" id="PS50158">
    <property type="entry name" value="ZF_CCHC"/>
    <property type="match status" value="1"/>
</dbReference>
<dbReference type="GO" id="GO:0003676">
    <property type="term" value="F:nucleic acid binding"/>
    <property type="evidence" value="ECO:0007669"/>
    <property type="project" value="InterPro"/>
</dbReference>
<dbReference type="InterPro" id="IPR001878">
    <property type="entry name" value="Znf_CCHC"/>
</dbReference>
<dbReference type="SUPFAM" id="SSF57756">
    <property type="entry name" value="Retrovirus zinc finger-like domains"/>
    <property type="match status" value="1"/>
</dbReference>
<dbReference type="InterPro" id="IPR036875">
    <property type="entry name" value="Znf_CCHC_sf"/>
</dbReference>
<keyword evidence="1" id="KW-0862">Zinc</keyword>
<feature type="non-terminal residue" evidence="4">
    <location>
        <position position="121"/>
    </location>
</feature>
<keyword evidence="1" id="KW-0863">Zinc-finger</keyword>
<keyword evidence="5" id="KW-1185">Reference proteome</keyword>
<sequence>EAVHILLAANGIQIGRTKAGVRLIEERPTQCFRCLQFGHLTVDCQVDKPLGGRCFRYGGANHIARECDAEPRCFPCENNGKNANHRVGGKACTAVPRTAKGRGPRKKRRRKTGTRSSRRRE</sequence>
<evidence type="ECO:0000256" key="1">
    <source>
        <dbReference type="PROSITE-ProRule" id="PRU00047"/>
    </source>
</evidence>
<proteinExistence type="predicted"/>
<dbReference type="InParanoid" id="E2C4R9"/>
<evidence type="ECO:0000259" key="3">
    <source>
        <dbReference type="PROSITE" id="PS50158"/>
    </source>
</evidence>
<feature type="region of interest" description="Disordered" evidence="2">
    <location>
        <begin position="87"/>
        <end position="121"/>
    </location>
</feature>
<feature type="domain" description="CCHC-type" evidence="3">
    <location>
        <begin position="31"/>
        <end position="44"/>
    </location>
</feature>
<name>E2C4R9_HARSA</name>
<protein>
    <recommendedName>
        <fullName evidence="3">CCHC-type domain-containing protein</fullName>
    </recommendedName>
</protein>
<evidence type="ECO:0000313" key="5">
    <source>
        <dbReference type="Proteomes" id="UP000008237"/>
    </source>
</evidence>
<keyword evidence="1" id="KW-0479">Metal-binding</keyword>
<feature type="compositionally biased region" description="Basic residues" evidence="2">
    <location>
        <begin position="99"/>
        <end position="121"/>
    </location>
</feature>
<dbReference type="AlphaFoldDB" id="E2C4R9"/>
<feature type="non-terminal residue" evidence="4">
    <location>
        <position position="1"/>
    </location>
</feature>
<accession>E2C4R9</accession>
<dbReference type="GO" id="GO:0008270">
    <property type="term" value="F:zinc ion binding"/>
    <property type="evidence" value="ECO:0007669"/>
    <property type="project" value="UniProtKB-KW"/>
</dbReference>
<gene>
    <name evidence="4" type="ORF">EAI_11250</name>
</gene>
<dbReference type="EMBL" id="GL452578">
    <property type="protein sequence ID" value="EFN77062.1"/>
    <property type="molecule type" value="Genomic_DNA"/>
</dbReference>
<organism evidence="5">
    <name type="scientific">Harpegnathos saltator</name>
    <name type="common">Jerdon's jumping ant</name>
    <dbReference type="NCBI Taxonomy" id="610380"/>
    <lineage>
        <taxon>Eukaryota</taxon>
        <taxon>Metazoa</taxon>
        <taxon>Ecdysozoa</taxon>
        <taxon>Arthropoda</taxon>
        <taxon>Hexapoda</taxon>
        <taxon>Insecta</taxon>
        <taxon>Pterygota</taxon>
        <taxon>Neoptera</taxon>
        <taxon>Endopterygota</taxon>
        <taxon>Hymenoptera</taxon>
        <taxon>Apocrita</taxon>
        <taxon>Aculeata</taxon>
        <taxon>Formicoidea</taxon>
        <taxon>Formicidae</taxon>
        <taxon>Ponerinae</taxon>
        <taxon>Ponerini</taxon>
        <taxon>Harpegnathos</taxon>
    </lineage>
</organism>
<reference evidence="4 5" key="1">
    <citation type="journal article" date="2010" name="Science">
        <title>Genomic comparison of the ants Camponotus floridanus and Harpegnathos saltator.</title>
        <authorList>
            <person name="Bonasio R."/>
            <person name="Zhang G."/>
            <person name="Ye C."/>
            <person name="Mutti N.S."/>
            <person name="Fang X."/>
            <person name="Qin N."/>
            <person name="Donahue G."/>
            <person name="Yang P."/>
            <person name="Li Q."/>
            <person name="Li C."/>
            <person name="Zhang P."/>
            <person name="Huang Z."/>
            <person name="Berger S.L."/>
            <person name="Reinberg D."/>
            <person name="Wang J."/>
            <person name="Liebig J."/>
        </authorList>
    </citation>
    <scope>NUCLEOTIDE SEQUENCE [LARGE SCALE GENOMIC DNA]</scope>
    <source>
        <strain evidence="4 5">R22 G/1</strain>
    </source>
</reference>
<dbReference type="Proteomes" id="UP000008237">
    <property type="component" value="Unassembled WGS sequence"/>
</dbReference>
<dbReference type="Gene3D" id="4.10.60.10">
    <property type="entry name" value="Zinc finger, CCHC-type"/>
    <property type="match status" value="1"/>
</dbReference>
<dbReference type="SMART" id="SM00343">
    <property type="entry name" value="ZnF_C2HC"/>
    <property type="match status" value="2"/>
</dbReference>